<evidence type="ECO:0000259" key="1">
    <source>
        <dbReference type="Pfam" id="PF01498"/>
    </source>
</evidence>
<dbReference type="GO" id="GO:0015074">
    <property type="term" value="P:DNA integration"/>
    <property type="evidence" value="ECO:0007669"/>
    <property type="project" value="InterPro"/>
</dbReference>
<dbReference type="GO" id="GO:0006313">
    <property type="term" value="P:DNA transposition"/>
    <property type="evidence" value="ECO:0007669"/>
    <property type="project" value="InterPro"/>
</dbReference>
<evidence type="ECO:0000313" key="3">
    <source>
        <dbReference type="EMBL" id="KAI6657809.1"/>
    </source>
</evidence>
<dbReference type="SUPFAM" id="SSF46689">
    <property type="entry name" value="Homeodomain-like"/>
    <property type="match status" value="1"/>
</dbReference>
<dbReference type="InterPro" id="IPR002492">
    <property type="entry name" value="Transposase_Tc1-like"/>
</dbReference>
<gene>
    <name evidence="3" type="ORF">LOD99_551</name>
</gene>
<keyword evidence="4" id="KW-1185">Reference proteome</keyword>
<dbReference type="AlphaFoldDB" id="A0AAV7K9K0"/>
<evidence type="ECO:0000313" key="4">
    <source>
        <dbReference type="Proteomes" id="UP001165289"/>
    </source>
</evidence>
<dbReference type="PANTHER" id="PTHR47326:SF1">
    <property type="entry name" value="HTH PSQ-TYPE DOMAIN-CONTAINING PROTEIN"/>
    <property type="match status" value="1"/>
</dbReference>
<dbReference type="EMBL" id="JAKMXF010000111">
    <property type="protein sequence ID" value="KAI6657809.1"/>
    <property type="molecule type" value="Genomic_DNA"/>
</dbReference>
<dbReference type="Gene3D" id="3.30.420.10">
    <property type="entry name" value="Ribonuclease H-like superfamily/Ribonuclease H"/>
    <property type="match status" value="1"/>
</dbReference>
<dbReference type="Proteomes" id="UP001165289">
    <property type="component" value="Unassembled WGS sequence"/>
</dbReference>
<dbReference type="PANTHER" id="PTHR47326">
    <property type="entry name" value="TRANSPOSABLE ELEMENT TC3 TRANSPOSASE-LIKE PROTEIN"/>
    <property type="match status" value="1"/>
</dbReference>
<reference evidence="3 4" key="1">
    <citation type="journal article" date="2023" name="BMC Biol.">
        <title>The compact genome of the sponge Oopsacas minuta (Hexactinellida) is lacking key metazoan core genes.</title>
        <authorList>
            <person name="Santini S."/>
            <person name="Schenkelaars Q."/>
            <person name="Jourda C."/>
            <person name="Duchesne M."/>
            <person name="Belahbib H."/>
            <person name="Rocher C."/>
            <person name="Selva M."/>
            <person name="Riesgo A."/>
            <person name="Vervoort M."/>
            <person name="Leys S.P."/>
            <person name="Kodjabachian L."/>
            <person name="Le Bivic A."/>
            <person name="Borchiellini C."/>
            <person name="Claverie J.M."/>
            <person name="Renard E."/>
        </authorList>
    </citation>
    <scope>NUCLEOTIDE SEQUENCE [LARGE SCALE GENOMIC DNA]</scope>
    <source>
        <strain evidence="3">SPO-2</strain>
    </source>
</reference>
<sequence>MDVRDHGLEVRSQAVGMLRSGLSQQNVTLELDVSVRSVKRWWSAYKKGMSLETKTRSGRPPIFNRVNKIIISKTLTKRRQSTRKIAKRLNSSNDPVSHMTVYRYLTNSIGASAFKRQKTPRLLAKNIQDRLNFAKKHQNWGVEDWKKVLWSDESPFELYATPNRHNDRVWAKTTKDVLRILSVKFPQKIHVWGLMSHQALSELHIIPQGQTVNSLYYRDEILAKTCRDAINRTENMGLMSERPKLGNMSDFIFMQDGAPAHTAKMTQKWCRDSLNGFWEKGDWPGNSPDLNPIENLWAILKERVNEKGQMTNRNQLIETVKLAWQAITPDILENLVVSMPNRVKVVLEMGGDYINK</sequence>
<evidence type="ECO:0000259" key="2">
    <source>
        <dbReference type="Pfam" id="PF13358"/>
    </source>
</evidence>
<accession>A0AAV7K9K0</accession>
<dbReference type="InterPro" id="IPR038717">
    <property type="entry name" value="Tc1-like_DDE_dom"/>
</dbReference>
<dbReference type="GO" id="GO:0003677">
    <property type="term" value="F:DNA binding"/>
    <property type="evidence" value="ECO:0007669"/>
    <property type="project" value="InterPro"/>
</dbReference>
<organism evidence="3 4">
    <name type="scientific">Oopsacas minuta</name>
    <dbReference type="NCBI Taxonomy" id="111878"/>
    <lineage>
        <taxon>Eukaryota</taxon>
        <taxon>Metazoa</taxon>
        <taxon>Porifera</taxon>
        <taxon>Hexactinellida</taxon>
        <taxon>Hexasterophora</taxon>
        <taxon>Lyssacinosida</taxon>
        <taxon>Leucopsacidae</taxon>
        <taxon>Oopsacas</taxon>
    </lineage>
</organism>
<dbReference type="InterPro" id="IPR009057">
    <property type="entry name" value="Homeodomain-like_sf"/>
</dbReference>
<proteinExistence type="predicted"/>
<dbReference type="InterPro" id="IPR036397">
    <property type="entry name" value="RNaseH_sf"/>
</dbReference>
<comment type="caution">
    <text evidence="3">The sequence shown here is derived from an EMBL/GenBank/DDBJ whole genome shotgun (WGS) entry which is preliminary data.</text>
</comment>
<dbReference type="Pfam" id="PF01498">
    <property type="entry name" value="HTH_Tnp_Tc3_2"/>
    <property type="match status" value="1"/>
</dbReference>
<feature type="domain" description="Tc1-like transposase DDE" evidence="2">
    <location>
        <begin position="148"/>
        <end position="316"/>
    </location>
</feature>
<protein>
    <submittedName>
        <fullName evidence="3">Transposase-like</fullName>
    </submittedName>
</protein>
<name>A0AAV7K9K0_9METZ</name>
<feature type="domain" description="Transposase Tc1-like" evidence="1">
    <location>
        <begin position="70"/>
        <end position="139"/>
    </location>
</feature>
<dbReference type="Pfam" id="PF13358">
    <property type="entry name" value="DDE_3"/>
    <property type="match status" value="1"/>
</dbReference>